<keyword evidence="1" id="KW-0479">Metal-binding</keyword>
<evidence type="ECO:0000256" key="3">
    <source>
        <dbReference type="ARBA" id="ARBA00023239"/>
    </source>
</evidence>
<dbReference type="OrthoDB" id="7511553at2"/>
<dbReference type="InterPro" id="IPR013341">
    <property type="entry name" value="Mandelate_racemase_N_dom"/>
</dbReference>
<dbReference type="RefSeq" id="WP_110570139.1">
    <property type="nucleotide sequence ID" value="NZ_CP137149.1"/>
</dbReference>
<evidence type="ECO:0000259" key="4">
    <source>
        <dbReference type="SMART" id="SM00922"/>
    </source>
</evidence>
<comment type="caution">
    <text evidence="5">The sequence shown here is derived from an EMBL/GenBank/DDBJ whole genome shotgun (WGS) entry which is preliminary data.</text>
</comment>
<sequence>MKITALHTYMVPPRWLFLKIETDEGIAGWGEPVVEGRAATVAAMVEELSDYLIGKDPFLIEDHWNVMYRAGFYRGGAIHMSAIAGIDQALWDIKGKAFGVPVWQLLGGKCRDRIRVYSWIGGDRPADTARAAQEMVARGFTAVKMNGTEEMQFIDSHEKVDAAIARVAAIREAVGPYVGIGVDFHGRVHKPMAKVLVRELQPFDLMFIEEPVLSENFDALPEITAHCSIPIALGERLFSRWDFKKILEQGCVDIIQPDPSHSGGITETRKIAAMAEAYDVAVALHCPLGPIALAANLQLDALCYNAFIQEQSLGIHYNKSNDLLDYVIDPSVFSYVDGTVAIPDGPGLGIEINEDYVREKAAEGHRWRNPVWRHTDGSVAEW</sequence>
<dbReference type="SFLD" id="SFLDS00001">
    <property type="entry name" value="Enolase"/>
    <property type="match status" value="1"/>
</dbReference>
<feature type="domain" description="Mandelate racemase/muconate lactonizing enzyme C-terminal" evidence="4">
    <location>
        <begin position="125"/>
        <end position="230"/>
    </location>
</feature>
<dbReference type="InterPro" id="IPR018110">
    <property type="entry name" value="Mandel_Rmase/mucon_lact_enz_CS"/>
</dbReference>
<dbReference type="SUPFAM" id="SSF54826">
    <property type="entry name" value="Enolase N-terminal domain-like"/>
    <property type="match status" value="1"/>
</dbReference>
<protein>
    <submittedName>
        <fullName evidence="5">Galactonate dehydratase</fullName>
    </submittedName>
</protein>
<evidence type="ECO:0000256" key="1">
    <source>
        <dbReference type="ARBA" id="ARBA00022723"/>
    </source>
</evidence>
<dbReference type="GO" id="GO:0008869">
    <property type="term" value="F:galactonate dehydratase activity"/>
    <property type="evidence" value="ECO:0007669"/>
    <property type="project" value="InterPro"/>
</dbReference>
<keyword evidence="2" id="KW-0460">Magnesium</keyword>
<dbReference type="PROSITE" id="PS00909">
    <property type="entry name" value="MR_MLE_2"/>
    <property type="match status" value="1"/>
</dbReference>
<dbReference type="InterPro" id="IPR023592">
    <property type="entry name" value="Galactonate_deHydtase"/>
</dbReference>
<dbReference type="InterPro" id="IPR029017">
    <property type="entry name" value="Enolase-like_N"/>
</dbReference>
<dbReference type="FunFam" id="3.30.390.10:FF:000003">
    <property type="entry name" value="D-galactonate dehydratase"/>
    <property type="match status" value="1"/>
</dbReference>
<dbReference type="GO" id="GO:0000287">
    <property type="term" value="F:magnesium ion binding"/>
    <property type="evidence" value="ECO:0007669"/>
    <property type="project" value="UniProtKB-ARBA"/>
</dbReference>
<dbReference type="InterPro" id="IPR034593">
    <property type="entry name" value="DgoD-like"/>
</dbReference>
<accession>A0A318QK66</accession>
<dbReference type="PANTHER" id="PTHR48080:SF2">
    <property type="entry name" value="D-GALACTONATE DEHYDRATASE"/>
    <property type="match status" value="1"/>
</dbReference>
<dbReference type="InterPro" id="IPR036849">
    <property type="entry name" value="Enolase-like_C_sf"/>
</dbReference>
<dbReference type="InterPro" id="IPR029065">
    <property type="entry name" value="Enolase_C-like"/>
</dbReference>
<dbReference type="Pfam" id="PF13378">
    <property type="entry name" value="MR_MLE_C"/>
    <property type="match status" value="1"/>
</dbReference>
<proteinExistence type="predicted"/>
<dbReference type="GO" id="GO:0009063">
    <property type="term" value="P:amino acid catabolic process"/>
    <property type="evidence" value="ECO:0007669"/>
    <property type="project" value="InterPro"/>
</dbReference>
<dbReference type="Pfam" id="PF02746">
    <property type="entry name" value="MR_MLE_N"/>
    <property type="match status" value="1"/>
</dbReference>
<dbReference type="SFLD" id="SFLDF00003">
    <property type="entry name" value="D-galactonate_dehydratase"/>
    <property type="match status" value="1"/>
</dbReference>
<dbReference type="Gene3D" id="3.30.390.10">
    <property type="entry name" value="Enolase-like, N-terminal domain"/>
    <property type="match status" value="1"/>
</dbReference>
<evidence type="ECO:0000313" key="6">
    <source>
        <dbReference type="Proteomes" id="UP000247814"/>
    </source>
</evidence>
<evidence type="ECO:0000256" key="2">
    <source>
        <dbReference type="ARBA" id="ARBA00022842"/>
    </source>
</evidence>
<dbReference type="PANTHER" id="PTHR48080">
    <property type="entry name" value="D-GALACTONATE DEHYDRATASE-RELATED"/>
    <property type="match status" value="1"/>
</dbReference>
<name>A0A318QK66_9PROT</name>
<evidence type="ECO:0000313" key="5">
    <source>
        <dbReference type="EMBL" id="PYD77632.1"/>
    </source>
</evidence>
<dbReference type="SUPFAM" id="SSF51604">
    <property type="entry name" value="Enolase C-terminal domain-like"/>
    <property type="match status" value="1"/>
</dbReference>
<dbReference type="EMBL" id="NKUA01000032">
    <property type="protein sequence ID" value="PYD77632.1"/>
    <property type="molecule type" value="Genomic_DNA"/>
</dbReference>
<dbReference type="Gene3D" id="3.20.20.120">
    <property type="entry name" value="Enolase-like C-terminal domain"/>
    <property type="match status" value="1"/>
</dbReference>
<dbReference type="CDD" id="cd03325">
    <property type="entry name" value="D-galactonate_dehydratase"/>
    <property type="match status" value="1"/>
</dbReference>
<dbReference type="Proteomes" id="UP000247814">
    <property type="component" value="Unassembled WGS sequence"/>
</dbReference>
<dbReference type="NCBIfam" id="NF010624">
    <property type="entry name" value="PRK14017.1"/>
    <property type="match status" value="1"/>
</dbReference>
<dbReference type="PROSITE" id="PS00908">
    <property type="entry name" value="MR_MLE_1"/>
    <property type="match status" value="1"/>
</dbReference>
<organism evidence="5 6">
    <name type="scientific">Komagataeibacter sucrofermentans</name>
    <dbReference type="NCBI Taxonomy" id="1053551"/>
    <lineage>
        <taxon>Bacteria</taxon>
        <taxon>Pseudomonadati</taxon>
        <taxon>Pseudomonadota</taxon>
        <taxon>Alphaproteobacteria</taxon>
        <taxon>Acetobacterales</taxon>
        <taxon>Acetobacteraceae</taxon>
        <taxon>Komagataeibacter</taxon>
    </lineage>
</organism>
<keyword evidence="3" id="KW-0456">Lyase</keyword>
<keyword evidence="6" id="KW-1185">Reference proteome</keyword>
<gene>
    <name evidence="5" type="ORF">CFR77_14495</name>
</gene>
<dbReference type="AlphaFoldDB" id="A0A318QK66"/>
<dbReference type="InterPro" id="IPR013342">
    <property type="entry name" value="Mandelate_racemase_C"/>
</dbReference>
<dbReference type="SMART" id="SM00922">
    <property type="entry name" value="MR_MLE"/>
    <property type="match status" value="1"/>
</dbReference>
<dbReference type="SFLD" id="SFLDG00179">
    <property type="entry name" value="mandelate_racemase"/>
    <property type="match status" value="1"/>
</dbReference>
<reference evidence="5 6" key="1">
    <citation type="submission" date="2017-07" db="EMBL/GenBank/DDBJ databases">
        <title>A draft genome sequence of Komagataeibacter sucrofermentans LMG 18788.</title>
        <authorList>
            <person name="Skraban J."/>
            <person name="Cleenwerck I."/>
            <person name="Vandamme P."/>
            <person name="Trcek J."/>
        </authorList>
    </citation>
    <scope>NUCLEOTIDE SEQUENCE [LARGE SCALE GENOMIC DNA]</scope>
    <source>
        <strain evidence="5 6">LMG 18788</strain>
    </source>
</reference>
<dbReference type="GO" id="GO:0034194">
    <property type="term" value="P:D-galactonate catabolic process"/>
    <property type="evidence" value="ECO:0007669"/>
    <property type="project" value="InterPro"/>
</dbReference>